<dbReference type="AlphaFoldDB" id="A0A1I2NEP4"/>
<accession>A0A1I2NEP4</accession>
<gene>
    <name evidence="1" type="ORF">SAMN05660649_00509</name>
</gene>
<evidence type="ECO:0000313" key="2">
    <source>
        <dbReference type="Proteomes" id="UP000199337"/>
    </source>
</evidence>
<evidence type="ECO:0000313" key="1">
    <source>
        <dbReference type="EMBL" id="SFG02053.1"/>
    </source>
</evidence>
<keyword evidence="2" id="KW-1185">Reference proteome</keyword>
<organism evidence="1 2">
    <name type="scientific">Desulfotruncus arcticus DSM 17038</name>
    <dbReference type="NCBI Taxonomy" id="1121424"/>
    <lineage>
        <taxon>Bacteria</taxon>
        <taxon>Bacillati</taxon>
        <taxon>Bacillota</taxon>
        <taxon>Clostridia</taxon>
        <taxon>Eubacteriales</taxon>
        <taxon>Desulfallaceae</taxon>
        <taxon>Desulfotruncus</taxon>
    </lineage>
</organism>
<dbReference type="EMBL" id="FOOX01000001">
    <property type="protein sequence ID" value="SFG02053.1"/>
    <property type="molecule type" value="Genomic_DNA"/>
</dbReference>
<protein>
    <submittedName>
        <fullName evidence="1">Uncharacterized protein</fullName>
    </submittedName>
</protein>
<name>A0A1I2NEP4_9FIRM</name>
<reference evidence="2" key="1">
    <citation type="submission" date="2016-10" db="EMBL/GenBank/DDBJ databases">
        <authorList>
            <person name="Varghese N."/>
            <person name="Submissions S."/>
        </authorList>
    </citation>
    <scope>NUCLEOTIDE SEQUENCE [LARGE SCALE GENOMIC DNA]</scope>
    <source>
        <strain evidence="2">DSM 17038</strain>
    </source>
</reference>
<dbReference type="Proteomes" id="UP000199337">
    <property type="component" value="Unassembled WGS sequence"/>
</dbReference>
<proteinExistence type="predicted"/>
<dbReference type="RefSeq" id="WP_274377502.1">
    <property type="nucleotide sequence ID" value="NZ_FOOX01000001.1"/>
</dbReference>
<sequence>MVKKIKGLRAKNFYGYRPVWEMGRAADAKKNQKIVGVNRPGT</sequence>